<dbReference type="eggNOG" id="ENOG502SIHS">
    <property type="taxonomic scope" value="Eukaryota"/>
</dbReference>
<organism evidence="2 3">
    <name type="scientific">Phaeodactylum tricornutum (strain CCAP 1055/1)</name>
    <dbReference type="NCBI Taxonomy" id="556484"/>
    <lineage>
        <taxon>Eukaryota</taxon>
        <taxon>Sar</taxon>
        <taxon>Stramenopiles</taxon>
        <taxon>Ochrophyta</taxon>
        <taxon>Bacillariophyta</taxon>
        <taxon>Bacillariophyceae</taxon>
        <taxon>Bacillariophycidae</taxon>
        <taxon>Naviculales</taxon>
        <taxon>Phaeodactylaceae</taxon>
        <taxon>Phaeodactylum</taxon>
    </lineage>
</organism>
<proteinExistence type="predicted"/>
<protein>
    <submittedName>
        <fullName evidence="2">Uncharacterized protein</fullName>
    </submittedName>
</protein>
<evidence type="ECO:0000313" key="2">
    <source>
        <dbReference type="EMBL" id="EEC51577.1"/>
    </source>
</evidence>
<feature type="region of interest" description="Disordered" evidence="1">
    <location>
        <begin position="114"/>
        <end position="138"/>
    </location>
</feature>
<dbReference type="GeneID" id="7195975"/>
<keyword evidence="3" id="KW-1185">Reference proteome</keyword>
<name>B7FNX4_PHATC</name>
<dbReference type="OrthoDB" id="48213at2759"/>
<gene>
    <name evidence="2" type="ORF">PHATRDRAFT_31636</name>
</gene>
<dbReference type="KEGG" id="pti:PHATRDRAFT_31636"/>
<accession>B7FNX4</accession>
<sequence length="858" mass="97283">MDHGAIDEEDNDFVHGNYTSRKFSPMEVETEQDSLVRETADLSSLGRTPLHFRQQMAAARNNAFANTDQEGDCIFLGFYFLPAEFHSFVRFVGHRFAAHKRIEQQAEQAVMDLKPPHQGTFGGSRNPGQFQQDGNSDVNDDKLPKSNINMEALTAQYGQWEPPNFEGLAVPKYHHYNYHDIPNADLLANAWQKNKTYVQSFLQQAQALVERVKLGIFAEYGYSDNNIAESKLESYHRRRDATLGLIVDHFRVINEVAVDEKTKERLSGIAYLNKNAWQGLIRKLLHAIIMHDNFYVVGVGPASTYRGNNFFQSQVMQFHWIMEPVFCKLGVRLISRNMGMDASTTVSTLGGANVYGEADIFWYISDTTARPHRESCGQMDLLHKQAILSGERMPIILTPEPVVLMTDTNGKAWVGNIQPGVNICGKTRISDGHIRLPQNPTCQYVNCVREALEKHLCNHYKSVCWIERKGFVPEDMQEPNVGFQQDYMGVQTHQLEGRKLAMLVLRGLESALKIWKSETDRGLSPLDEKQWHVQDVYESLRESVWTLEQKPGKSAKVPACEEFLNAVDPMMCNAVDPMMCHMALHAYLEWTPLGDNHELLQELYSGVDVVPLQWKTAEEQVNVHMIAIAANATSLSSESDKDIIISGDNQDNDDDAWINSQYDLTTSHSADVDTDTDDVFPRHLIPDCEMQIATSKWTVYNVPLGYCDGSSQSRCNRAIGNRCLLANYNHYKAGILGHAKSGWLEMRIQIREGIILARFDWSVALHNGRRLRLEDLPSDFEFDFSLKIGSVISKFTKSREEFMEWGVALTSDLVVYPLLVDKKMSHEIDESETVSIGIKIYSSAGLDCKLLLTHIYYA</sequence>
<dbReference type="AlphaFoldDB" id="B7FNX4"/>
<feature type="compositionally biased region" description="Polar residues" evidence="1">
    <location>
        <begin position="126"/>
        <end position="137"/>
    </location>
</feature>
<evidence type="ECO:0000256" key="1">
    <source>
        <dbReference type="SAM" id="MobiDB-lite"/>
    </source>
</evidence>
<dbReference type="EMBL" id="CM000605">
    <property type="protein sequence ID" value="EEC51577.1"/>
    <property type="molecule type" value="Genomic_DNA"/>
</dbReference>
<dbReference type="PaxDb" id="2850-Phatr31636"/>
<dbReference type="HOGENOM" id="CLU_332747_0_0_1"/>
<dbReference type="Proteomes" id="UP000000759">
    <property type="component" value="Chromosome 1"/>
</dbReference>
<reference evidence="3" key="2">
    <citation type="submission" date="2008-08" db="EMBL/GenBank/DDBJ databases">
        <authorList>
            <consortium name="Diatom Consortium"/>
            <person name="Grigoriev I."/>
            <person name="Grimwood J."/>
            <person name="Kuo A."/>
            <person name="Otillar R.P."/>
            <person name="Salamov A."/>
            <person name="Detter J.C."/>
            <person name="Lindquist E."/>
            <person name="Shapiro H."/>
            <person name="Lucas S."/>
            <person name="Glavina del Rio T."/>
            <person name="Pitluck S."/>
            <person name="Rokhsar D."/>
            <person name="Bowler C."/>
        </authorList>
    </citation>
    <scope>GENOME REANNOTATION</scope>
    <source>
        <strain evidence="3">CCAP 1055/1</strain>
    </source>
</reference>
<dbReference type="RefSeq" id="XP_002177114.1">
    <property type="nucleotide sequence ID" value="XM_002177078.1"/>
</dbReference>
<reference evidence="2 3" key="1">
    <citation type="journal article" date="2008" name="Nature">
        <title>The Phaeodactylum genome reveals the evolutionary history of diatom genomes.</title>
        <authorList>
            <person name="Bowler C."/>
            <person name="Allen A.E."/>
            <person name="Badger J.H."/>
            <person name="Grimwood J."/>
            <person name="Jabbari K."/>
            <person name="Kuo A."/>
            <person name="Maheswari U."/>
            <person name="Martens C."/>
            <person name="Maumus F."/>
            <person name="Otillar R.P."/>
            <person name="Rayko E."/>
            <person name="Salamov A."/>
            <person name="Vandepoele K."/>
            <person name="Beszteri B."/>
            <person name="Gruber A."/>
            <person name="Heijde M."/>
            <person name="Katinka M."/>
            <person name="Mock T."/>
            <person name="Valentin K."/>
            <person name="Verret F."/>
            <person name="Berges J.A."/>
            <person name="Brownlee C."/>
            <person name="Cadoret J.P."/>
            <person name="Chiovitti A."/>
            <person name="Choi C.J."/>
            <person name="Coesel S."/>
            <person name="De Martino A."/>
            <person name="Detter J.C."/>
            <person name="Durkin C."/>
            <person name="Falciatore A."/>
            <person name="Fournet J."/>
            <person name="Haruta M."/>
            <person name="Huysman M.J."/>
            <person name="Jenkins B.D."/>
            <person name="Jiroutova K."/>
            <person name="Jorgensen R.E."/>
            <person name="Joubert Y."/>
            <person name="Kaplan A."/>
            <person name="Kroger N."/>
            <person name="Kroth P.G."/>
            <person name="La Roche J."/>
            <person name="Lindquist E."/>
            <person name="Lommer M."/>
            <person name="Martin-Jezequel V."/>
            <person name="Lopez P.J."/>
            <person name="Lucas S."/>
            <person name="Mangogna M."/>
            <person name="McGinnis K."/>
            <person name="Medlin L.K."/>
            <person name="Montsant A."/>
            <person name="Oudot-Le Secq M.P."/>
            <person name="Napoli C."/>
            <person name="Obornik M."/>
            <person name="Parker M.S."/>
            <person name="Petit J.L."/>
            <person name="Porcel B.M."/>
            <person name="Poulsen N."/>
            <person name="Robison M."/>
            <person name="Rychlewski L."/>
            <person name="Rynearson T.A."/>
            <person name="Schmutz J."/>
            <person name="Shapiro H."/>
            <person name="Siaut M."/>
            <person name="Stanley M."/>
            <person name="Sussman M.R."/>
            <person name="Taylor A.R."/>
            <person name="Vardi A."/>
            <person name="von Dassow P."/>
            <person name="Vyverman W."/>
            <person name="Willis A."/>
            <person name="Wyrwicz L.S."/>
            <person name="Rokhsar D.S."/>
            <person name="Weissenbach J."/>
            <person name="Armbrust E.V."/>
            <person name="Green B.R."/>
            <person name="Van de Peer Y."/>
            <person name="Grigoriev I.V."/>
        </authorList>
    </citation>
    <scope>NUCLEOTIDE SEQUENCE [LARGE SCALE GENOMIC DNA]</scope>
    <source>
        <strain evidence="2 3">CCAP 1055/1</strain>
    </source>
</reference>
<dbReference type="InParanoid" id="B7FNX4"/>
<evidence type="ECO:0000313" key="3">
    <source>
        <dbReference type="Proteomes" id="UP000000759"/>
    </source>
</evidence>